<dbReference type="InterPro" id="IPR003410">
    <property type="entry name" value="HYR_dom"/>
</dbReference>
<sequence>MRKRQHVGGREAGAGAPGARPGRSASRTLRLGTLVAGLVLVAGAVPGIAAGPSPSVAGPPVNPQVVDQALAPGESTHVAKTVDTPTIPPRPDVVLMIDDTGSMKDSISNVAGSMQNVATNVLRQQPDARFALTAYGDVTDGADVFTVEHQLTSDVSDMKDTWFTELTAERGYGSPGPAEDWINGLWQIANGASGRITFRPEASPIVVLIGDASSHDPSVNHSLDDTIGALKTAGVRVLAVDIDTVLGDGLDGDGDTPDNHEGTHDPDEATKVVDATGGKLISGVNENAVAQAISDGLVNLPTTVTYETVGCDPALTVSLAPATRTVTSGETASFDETITVAPDAPQGTELTCAVQFLLDGKVPGGEAPDVVTAAPVRNRSGTGPVRTALAAPGTTSSGEDGVTGTPATTDRTAAGTGSPGSTVAGVGLAAGVGGGNAACDWGLVAGLGTGLIAGPDGLVAGAGAGLLGGVGGCDGATGGMGGTGTDSGTTTGTTTGTSSGTTTGTTTGTSSGTTTGTTTGTSSGTTTGTTAGTTTGTTTGTSSGTTTGTTAGTTTGTTTGTSSGTTTGTTAATTTGTTGGPGAPLPEPANDYQEIIGIAVRDVTAPVVAVDSRSVEAQGSQGARVRYTATATDAVDGPLPVSCTPASGSLFPLGTTTVTCTATDSAGNTGAAKATFTVLPKPIPNQANLAVHIGVGPAPAYTGARTLAQVTITNTGPRAATGVVVSSAWPATVAGRSSVGAPTACTSAKPCTIPPGGRVTLLQQAVYHVPLTGTVRVNVHGSPADPRTADNTATAPIRVLQPKLTVTPTVARPGDVVVVRGTDFPPGTAVPLSWSRGITARTDPALVAPDGTFAAQVLILPRDVLGARNVRSAPTRYDPPVPVPVLVVQQTVQPPDFAARS</sequence>
<dbReference type="Gene3D" id="3.40.50.410">
    <property type="entry name" value="von Willebrand factor, type A domain"/>
    <property type="match status" value="1"/>
</dbReference>
<organism evidence="5 6">
    <name type="scientific">Actinacidiphila cocklensis</name>
    <dbReference type="NCBI Taxonomy" id="887465"/>
    <lineage>
        <taxon>Bacteria</taxon>
        <taxon>Bacillati</taxon>
        <taxon>Actinomycetota</taxon>
        <taxon>Actinomycetes</taxon>
        <taxon>Kitasatosporales</taxon>
        <taxon>Streptomycetaceae</taxon>
        <taxon>Actinacidiphila</taxon>
    </lineage>
</organism>
<dbReference type="Pfam" id="PF01345">
    <property type="entry name" value="DUF11"/>
    <property type="match status" value="1"/>
</dbReference>
<feature type="region of interest" description="Disordered" evidence="2">
    <location>
        <begin position="375"/>
        <end position="419"/>
    </location>
</feature>
<accession>A0A9W4GPZ1</accession>
<feature type="transmembrane region" description="Helical" evidence="3">
    <location>
        <begin position="29"/>
        <end position="49"/>
    </location>
</feature>
<evidence type="ECO:0000259" key="4">
    <source>
        <dbReference type="PROSITE" id="PS50234"/>
    </source>
</evidence>
<feature type="region of interest" description="Disordered" evidence="2">
    <location>
        <begin position="1"/>
        <end position="25"/>
    </location>
</feature>
<feature type="compositionally biased region" description="Basic and acidic residues" evidence="2">
    <location>
        <begin position="257"/>
        <end position="269"/>
    </location>
</feature>
<gene>
    <name evidence="5" type="ORF">SCOCK_190046</name>
</gene>
<comment type="caution">
    <text evidence="5">The sequence shown here is derived from an EMBL/GenBank/DDBJ whole genome shotgun (WGS) entry which is preliminary data.</text>
</comment>
<name>A0A9W4GPZ1_9ACTN</name>
<dbReference type="Pfam" id="PF02494">
    <property type="entry name" value="HYR"/>
    <property type="match status" value="1"/>
</dbReference>
<feature type="region of interest" description="Disordered" evidence="2">
    <location>
        <begin position="481"/>
        <end position="584"/>
    </location>
</feature>
<dbReference type="InterPro" id="IPR001434">
    <property type="entry name" value="OmcB-like_DUF11"/>
</dbReference>
<feature type="region of interest" description="Disordered" evidence="2">
    <location>
        <begin position="249"/>
        <end position="269"/>
    </location>
</feature>
<dbReference type="Proteomes" id="UP001152519">
    <property type="component" value="Unassembled WGS sequence"/>
</dbReference>
<keyword evidence="3" id="KW-0812">Transmembrane</keyword>
<keyword evidence="1" id="KW-0677">Repeat</keyword>
<evidence type="ECO:0000313" key="5">
    <source>
        <dbReference type="EMBL" id="CAG6392878.1"/>
    </source>
</evidence>
<dbReference type="EMBL" id="CAJSLV010000047">
    <property type="protein sequence ID" value="CAG6392878.1"/>
    <property type="molecule type" value="Genomic_DNA"/>
</dbReference>
<keyword evidence="6" id="KW-1185">Reference proteome</keyword>
<feature type="compositionally biased region" description="Low complexity" evidence="2">
    <location>
        <begin position="486"/>
        <end position="576"/>
    </location>
</feature>
<dbReference type="InterPro" id="IPR036465">
    <property type="entry name" value="vWFA_dom_sf"/>
</dbReference>
<evidence type="ECO:0000313" key="6">
    <source>
        <dbReference type="Proteomes" id="UP001152519"/>
    </source>
</evidence>
<evidence type="ECO:0000256" key="3">
    <source>
        <dbReference type="SAM" id="Phobius"/>
    </source>
</evidence>
<dbReference type="PROSITE" id="PS50234">
    <property type="entry name" value="VWFA"/>
    <property type="match status" value="1"/>
</dbReference>
<dbReference type="InterPro" id="IPR002035">
    <property type="entry name" value="VWF_A"/>
</dbReference>
<dbReference type="RefSeq" id="WP_251487960.1">
    <property type="nucleotide sequence ID" value="NZ_CAJSLV010000047.1"/>
</dbReference>
<feature type="domain" description="VWFA" evidence="4">
    <location>
        <begin position="92"/>
        <end position="242"/>
    </location>
</feature>
<reference evidence="5" key="1">
    <citation type="submission" date="2021-05" db="EMBL/GenBank/DDBJ databases">
        <authorList>
            <person name="Arsene-Ploetze F."/>
        </authorList>
    </citation>
    <scope>NUCLEOTIDE SEQUENCE</scope>
    <source>
        <strain evidence="5">DSM 42138</strain>
    </source>
</reference>
<protein>
    <submittedName>
        <fullName evidence="5">Hyalin</fullName>
    </submittedName>
</protein>
<proteinExistence type="predicted"/>
<keyword evidence="3" id="KW-1133">Transmembrane helix</keyword>
<dbReference type="SUPFAM" id="SSF53300">
    <property type="entry name" value="vWA-like"/>
    <property type="match status" value="1"/>
</dbReference>
<keyword evidence="3" id="KW-0472">Membrane</keyword>
<dbReference type="CDD" id="cd00198">
    <property type="entry name" value="vWFA"/>
    <property type="match status" value="1"/>
</dbReference>
<evidence type="ECO:0000256" key="2">
    <source>
        <dbReference type="SAM" id="MobiDB-lite"/>
    </source>
</evidence>
<evidence type="ECO:0000256" key="1">
    <source>
        <dbReference type="ARBA" id="ARBA00022737"/>
    </source>
</evidence>
<dbReference type="AlphaFoldDB" id="A0A9W4GPZ1"/>